<evidence type="ECO:0000313" key="1">
    <source>
        <dbReference type="EMBL" id="QOW00621.1"/>
    </source>
</evidence>
<dbReference type="AlphaFoldDB" id="A0A7M2XUK4"/>
<name>A0A7M2XUK4_9NOCA</name>
<gene>
    <name evidence="1" type="ORF">INP59_10050</name>
</gene>
<dbReference type="Proteomes" id="UP000593818">
    <property type="component" value="Chromosome"/>
</dbReference>
<accession>A0A7M2XUK4</accession>
<evidence type="ECO:0000313" key="2">
    <source>
        <dbReference type="Proteomes" id="UP000593818"/>
    </source>
</evidence>
<protein>
    <submittedName>
        <fullName evidence="1">Uncharacterized protein</fullName>
    </submittedName>
</protein>
<keyword evidence="2" id="KW-1185">Reference proteome</keyword>
<proteinExistence type="predicted"/>
<dbReference type="RefSeq" id="WP_193903643.1">
    <property type="nucleotide sequence ID" value="NZ_CP063450.1"/>
</dbReference>
<dbReference type="EMBL" id="CP063450">
    <property type="protein sequence ID" value="QOW00621.1"/>
    <property type="molecule type" value="Genomic_DNA"/>
</dbReference>
<organism evidence="1 2">
    <name type="scientific">Rhodococcus pyridinivorans</name>
    <dbReference type="NCBI Taxonomy" id="103816"/>
    <lineage>
        <taxon>Bacteria</taxon>
        <taxon>Bacillati</taxon>
        <taxon>Actinomycetota</taxon>
        <taxon>Actinomycetes</taxon>
        <taxon>Mycobacteriales</taxon>
        <taxon>Nocardiaceae</taxon>
        <taxon>Rhodococcus</taxon>
    </lineage>
</organism>
<sequence length="93" mass="9556">MNAPAPGTLDPADIRRAAALLTHADPDGTNVAGVNVILLEARDAGRITELFLALCLVTYGIVPDLSTVAGKAGLSGIIAHHLALEPNGKPDHE</sequence>
<reference evidence="1 2" key="1">
    <citation type="submission" date="2020-10" db="EMBL/GenBank/DDBJ databases">
        <title>Whole genome sequence of oil-degrading bacteria Rhodococcus pyridinivorans strain 5Ap.</title>
        <authorList>
            <person name="Akhremchuk A.E."/>
            <person name="Valentovich L.N."/>
            <person name="Charniauskaya M.I."/>
            <person name="Bukliarevich H.A."/>
            <person name="Titok M.A."/>
        </authorList>
    </citation>
    <scope>NUCLEOTIDE SEQUENCE [LARGE SCALE GENOMIC DNA]</scope>
    <source>
        <strain evidence="1 2">5Ap</strain>
    </source>
</reference>